<dbReference type="Gene3D" id="3.90.550.10">
    <property type="entry name" value="Spore Coat Polysaccharide Biosynthesis Protein SpsA, Chain A"/>
    <property type="match status" value="1"/>
</dbReference>
<keyword evidence="5" id="KW-0648">Protein biosynthesis</keyword>
<comment type="subunit">
    <text evidence="9">Component of the translation initiation factor 2B (eIF2B) complex which is a heterodecamer of two sets of five different subunits: alpha, beta, gamma, delta and epsilon. Subunits alpha, beta and delta comprise a regulatory subcomplex and subunits epsilon and gamma comprise a catalytic subcomplex. Within the complex, the hexameric regulatory complex resides at the center, with the two heterodimeric catalytic subcomplexes bound on opposite sides.</text>
</comment>
<evidence type="ECO:0000256" key="9">
    <source>
        <dbReference type="ARBA" id="ARBA00046432"/>
    </source>
</evidence>
<evidence type="ECO:0000256" key="2">
    <source>
        <dbReference type="ARBA" id="ARBA00007878"/>
    </source>
</evidence>
<reference evidence="13 14" key="1">
    <citation type="submission" date="2023-05" db="EMBL/GenBank/DDBJ databases">
        <title>A 100% complete, gapless, phased diploid assembly of the Scenedesmus obliquus UTEX 3031 genome.</title>
        <authorList>
            <person name="Biondi T.C."/>
            <person name="Hanschen E.R."/>
            <person name="Kwon T."/>
            <person name="Eng W."/>
            <person name="Kruse C.P.S."/>
            <person name="Koehler S.I."/>
            <person name="Kunde Y."/>
            <person name="Gleasner C.D."/>
            <person name="You Mak K.T."/>
            <person name="Polle J."/>
            <person name="Hovde B.T."/>
            <person name="Starkenburg S.R."/>
        </authorList>
    </citation>
    <scope>NUCLEOTIDE SEQUENCE [LARGE SCALE GENOMIC DNA]</scope>
    <source>
        <strain evidence="13 14">DOE0152z</strain>
    </source>
</reference>
<dbReference type="InterPro" id="IPR011004">
    <property type="entry name" value="Trimer_LpxA-like_sf"/>
</dbReference>
<dbReference type="Pfam" id="PF25084">
    <property type="entry name" value="LbH_EIF2B"/>
    <property type="match status" value="1"/>
</dbReference>
<dbReference type="PANTHER" id="PTHR45989:SF1">
    <property type="entry name" value="TRANSLATION INITIATION FACTOR EIF-2B SUBUNIT GAMMA"/>
    <property type="match status" value="1"/>
</dbReference>
<evidence type="ECO:0000313" key="14">
    <source>
        <dbReference type="Proteomes" id="UP001244341"/>
    </source>
</evidence>
<comment type="subcellular location">
    <subcellularLocation>
        <location evidence="1">Cytoplasm</location>
        <location evidence="1">Cytosol</location>
    </subcellularLocation>
</comment>
<organism evidence="13 14">
    <name type="scientific">Tetradesmus obliquus</name>
    <name type="common">Green alga</name>
    <name type="synonym">Acutodesmus obliquus</name>
    <dbReference type="NCBI Taxonomy" id="3088"/>
    <lineage>
        <taxon>Eukaryota</taxon>
        <taxon>Viridiplantae</taxon>
        <taxon>Chlorophyta</taxon>
        <taxon>core chlorophytes</taxon>
        <taxon>Chlorophyceae</taxon>
        <taxon>CS clade</taxon>
        <taxon>Sphaeropleales</taxon>
        <taxon>Scenedesmaceae</taxon>
        <taxon>Tetradesmus</taxon>
    </lineage>
</organism>
<feature type="region of interest" description="Disordered" evidence="10">
    <location>
        <begin position="347"/>
        <end position="375"/>
    </location>
</feature>
<accession>A0ABY8UD89</accession>
<dbReference type="InterPro" id="IPR056764">
    <property type="entry name" value="LbH_EIF2B3/5"/>
</dbReference>
<protein>
    <recommendedName>
        <fullName evidence="6">Translation initiation factor eIF2B subunit gamma</fullName>
    </recommendedName>
    <alternativeName>
        <fullName evidence="7">eIF2B GDP-GTP exchange factor subunit gamma</fullName>
    </alternativeName>
</protein>
<dbReference type="EMBL" id="CP126217">
    <property type="protein sequence ID" value="WIA18623.1"/>
    <property type="molecule type" value="Genomic_DNA"/>
</dbReference>
<feature type="region of interest" description="Disordered" evidence="10">
    <location>
        <begin position="302"/>
        <end position="334"/>
    </location>
</feature>
<feature type="domain" description="Nucleotidyl transferase" evidence="11">
    <location>
        <begin position="8"/>
        <end position="147"/>
    </location>
</feature>
<dbReference type="PANTHER" id="PTHR45989">
    <property type="entry name" value="TRANSLATION INITIATION FACTOR EIF-2B SUBUNIT GAMMA"/>
    <property type="match status" value="1"/>
</dbReference>
<feature type="compositionally biased region" description="Gly residues" evidence="10">
    <location>
        <begin position="309"/>
        <end position="322"/>
    </location>
</feature>
<dbReference type="InterPro" id="IPR005835">
    <property type="entry name" value="NTP_transferase_dom"/>
</dbReference>
<keyword evidence="3" id="KW-0963">Cytoplasm</keyword>
<evidence type="ECO:0000259" key="12">
    <source>
        <dbReference type="Pfam" id="PF25084"/>
    </source>
</evidence>
<dbReference type="CDD" id="cd04652">
    <property type="entry name" value="LbH_eIF2B_gamma_C"/>
    <property type="match status" value="1"/>
</dbReference>
<evidence type="ECO:0000313" key="13">
    <source>
        <dbReference type="EMBL" id="WIA18623.1"/>
    </source>
</evidence>
<proteinExistence type="inferred from homology"/>
<evidence type="ECO:0000256" key="1">
    <source>
        <dbReference type="ARBA" id="ARBA00004514"/>
    </source>
</evidence>
<evidence type="ECO:0000256" key="6">
    <source>
        <dbReference type="ARBA" id="ARBA00044196"/>
    </source>
</evidence>
<gene>
    <name evidence="13" type="ORF">OEZ85_003329</name>
</gene>
<dbReference type="InterPro" id="IPR051960">
    <property type="entry name" value="eIF2B_gamma"/>
</dbReference>
<dbReference type="SUPFAM" id="SSF51161">
    <property type="entry name" value="Trimeric LpxA-like enzymes"/>
    <property type="match status" value="1"/>
</dbReference>
<dbReference type="Proteomes" id="UP001244341">
    <property type="component" value="Chromosome 10b"/>
</dbReference>
<keyword evidence="4" id="KW-0396">Initiation factor</keyword>
<sequence length="544" mass="54071">MPGQDFQVVILAGGECKRLYPLTSAGTVKAMLPVGGRPLISYPLRNLAEAGIKSCIVVAIGEAVSSSMASYLAAQEAAGGVSCNVITVPEECGTADALRLVAGQVSAESLVVASGDILTDLPLRALVATHQITGALATVLVGKRKTSPTAETKPGKAPKGVDYLGLDPSRQLLLFAASSPEVLRDIQLPLAAVQAVGSVTLHSDLQDQHLYVLSRSVLKLLVAKPALSSLKLDFIPWLTRHQLKHSQPAAAAAAGGFAGRASAGGAAAGGATGSSFLLLSRQHSGGSFGSLTSAGSLTAAGMPAAAADGGDGSSGAAAGSGTGNSSAAAAGSGGAAGGQGSKAAAAAAAGSNDGDGEGRGAAAQPPMPGDGFMALSHSGSAAASSRAGRVGVYLVPEGHYCARVNTVQAYGDVNREVAAADTALHLTGMSVSKYDNVVPPSVSLGTKATVGPWCIVGEDCVIGDKSSVKRTVMGRNCKLGANVKLISCVLMDGVSIADGSHVQNSIICSGAAVQERCTLKDCQVGPGFVVAQASEHKAETLAKT</sequence>
<comment type="similarity">
    <text evidence="2">Belongs to the eIF-2B gamma/epsilon subunits family.</text>
</comment>
<evidence type="ECO:0000259" key="11">
    <source>
        <dbReference type="Pfam" id="PF00483"/>
    </source>
</evidence>
<evidence type="ECO:0000256" key="4">
    <source>
        <dbReference type="ARBA" id="ARBA00022540"/>
    </source>
</evidence>
<comment type="function">
    <text evidence="8">Acts as a component of the translation initiation factor 2B (eIF2B) complex, which catalyzes the exchange of GDP for GTP on the eukaryotic initiation factor 2 (eIF2) complex gamma subunit. Its guanine nucleotide exchange factor activity is repressed when bound to eIF2 complex phosphorylated on the alpha subunit, thereby limiting the amount of methionyl-initiator methionine tRNA available to the ribosome and consequently global translation is repressed.</text>
</comment>
<evidence type="ECO:0000256" key="10">
    <source>
        <dbReference type="SAM" id="MobiDB-lite"/>
    </source>
</evidence>
<dbReference type="Gene3D" id="2.160.10.10">
    <property type="entry name" value="Hexapeptide repeat proteins"/>
    <property type="match status" value="1"/>
</dbReference>
<evidence type="ECO:0000256" key="7">
    <source>
        <dbReference type="ARBA" id="ARBA00044229"/>
    </source>
</evidence>
<evidence type="ECO:0000256" key="3">
    <source>
        <dbReference type="ARBA" id="ARBA00022490"/>
    </source>
</evidence>
<dbReference type="Pfam" id="PF00483">
    <property type="entry name" value="NTP_transferase"/>
    <property type="match status" value="1"/>
</dbReference>
<keyword evidence="14" id="KW-1185">Reference proteome</keyword>
<name>A0ABY8UD89_TETOB</name>
<feature type="domain" description="EIF2B subunit epsilon/gamma LbH" evidence="12">
    <location>
        <begin position="441"/>
        <end position="532"/>
    </location>
</feature>
<dbReference type="InterPro" id="IPR029044">
    <property type="entry name" value="Nucleotide-diphossugar_trans"/>
</dbReference>
<evidence type="ECO:0000256" key="5">
    <source>
        <dbReference type="ARBA" id="ARBA00022917"/>
    </source>
</evidence>
<evidence type="ECO:0000256" key="8">
    <source>
        <dbReference type="ARBA" id="ARBA00045373"/>
    </source>
</evidence>
<dbReference type="SUPFAM" id="SSF53448">
    <property type="entry name" value="Nucleotide-diphospho-sugar transferases"/>
    <property type="match status" value="1"/>
</dbReference>